<name>A0A0B4DBA4_9FLAO</name>
<dbReference type="InterPro" id="IPR019692">
    <property type="entry name" value="CFP-6_PH"/>
</dbReference>
<dbReference type="Pfam" id="PF10756">
    <property type="entry name" value="bPH_6"/>
    <property type="match status" value="1"/>
</dbReference>
<dbReference type="STRING" id="363331.RM51_16545"/>
<evidence type="ECO:0000313" key="4">
    <source>
        <dbReference type="Proteomes" id="UP000031167"/>
    </source>
</evidence>
<organism evidence="3 4">
    <name type="scientific">Chryseobacterium taiwanense</name>
    <dbReference type="NCBI Taxonomy" id="363331"/>
    <lineage>
        <taxon>Bacteria</taxon>
        <taxon>Pseudomonadati</taxon>
        <taxon>Bacteroidota</taxon>
        <taxon>Flavobacteriia</taxon>
        <taxon>Flavobacteriales</taxon>
        <taxon>Weeksellaceae</taxon>
        <taxon>Chryseobacterium group</taxon>
        <taxon>Chryseobacterium</taxon>
    </lineage>
</organism>
<dbReference type="InterPro" id="IPR048136">
    <property type="entry name" value="STM3941-like"/>
</dbReference>
<gene>
    <name evidence="3" type="ORF">RM51_16545</name>
</gene>
<feature type="transmembrane region" description="Helical" evidence="1">
    <location>
        <begin position="41"/>
        <end position="58"/>
    </location>
</feature>
<dbReference type="Proteomes" id="UP000031167">
    <property type="component" value="Unassembled WGS sequence"/>
</dbReference>
<feature type="transmembrane region" description="Helical" evidence="1">
    <location>
        <begin position="64"/>
        <end position="85"/>
    </location>
</feature>
<keyword evidence="1" id="KW-0472">Membrane</keyword>
<accession>A0A0B4DBA4</accession>
<reference evidence="3 4" key="1">
    <citation type="submission" date="2014-12" db="EMBL/GenBank/DDBJ databases">
        <title>Genome sequencing of Chryseobacterium taiwanense TPW19.</title>
        <authorList>
            <person name="Tan P.W."/>
            <person name="Chan K.-G."/>
        </authorList>
    </citation>
    <scope>NUCLEOTIDE SEQUENCE [LARGE SCALE GENOMIC DNA]</scope>
    <source>
        <strain evidence="3 4">TPW19</strain>
    </source>
</reference>
<keyword evidence="1" id="KW-1133">Transmembrane helix</keyword>
<evidence type="ECO:0000313" key="3">
    <source>
        <dbReference type="EMBL" id="KIC61605.1"/>
    </source>
</evidence>
<evidence type="ECO:0000259" key="2">
    <source>
        <dbReference type="Pfam" id="PF10756"/>
    </source>
</evidence>
<dbReference type="AlphaFoldDB" id="A0A0B4DBA4"/>
<sequence length="173" mass="20058">MPFVVNFNIPLFKLLFYTFELLKSTMQNLPVTLRPGKVKNIILVLISIAFMCMGIALIEKNLWVAILTIFLFGISLLVFSINLIPNTSYLKIDERGLEMKNLFRTTFIPWQVISDFTTKQIFLNKVVMFNIDENFLRISKMKSRQGAFPDTYGMSAKKLATLLNDYKNQLDNR</sequence>
<dbReference type="EMBL" id="JWTA01000016">
    <property type="protein sequence ID" value="KIC61605.1"/>
    <property type="molecule type" value="Genomic_DNA"/>
</dbReference>
<keyword evidence="4" id="KW-1185">Reference proteome</keyword>
<protein>
    <recommendedName>
        <fullName evidence="2">Low molecular weight protein antigen 6 PH domain-containing protein</fullName>
    </recommendedName>
</protein>
<keyword evidence="1" id="KW-0812">Transmembrane</keyword>
<feature type="domain" description="Low molecular weight protein antigen 6 PH" evidence="2">
    <location>
        <begin position="90"/>
        <end position="117"/>
    </location>
</feature>
<dbReference type="NCBIfam" id="NF041635">
    <property type="entry name" value="STM3941_fam"/>
    <property type="match status" value="1"/>
</dbReference>
<comment type="caution">
    <text evidence="3">The sequence shown here is derived from an EMBL/GenBank/DDBJ whole genome shotgun (WGS) entry which is preliminary data.</text>
</comment>
<proteinExistence type="predicted"/>
<evidence type="ECO:0000256" key="1">
    <source>
        <dbReference type="SAM" id="Phobius"/>
    </source>
</evidence>